<dbReference type="AlphaFoldDB" id="A0A9Q3DUB5"/>
<reference evidence="2" key="1">
    <citation type="submission" date="2021-03" db="EMBL/GenBank/DDBJ databases">
        <title>Draft genome sequence of rust myrtle Austropuccinia psidii MF-1, a brazilian biotype.</title>
        <authorList>
            <person name="Quecine M.C."/>
            <person name="Pachon D.M.R."/>
            <person name="Bonatelli M.L."/>
            <person name="Correr F.H."/>
            <person name="Franceschini L.M."/>
            <person name="Leite T.F."/>
            <person name="Margarido G.R.A."/>
            <person name="Almeida C.A."/>
            <person name="Ferrarezi J.A."/>
            <person name="Labate C.A."/>
        </authorList>
    </citation>
    <scope>NUCLEOTIDE SEQUENCE</scope>
    <source>
        <strain evidence="2">MF-1</strain>
    </source>
</reference>
<feature type="region of interest" description="Disordered" evidence="1">
    <location>
        <begin position="43"/>
        <end position="99"/>
    </location>
</feature>
<dbReference type="EMBL" id="AVOT02021355">
    <property type="protein sequence ID" value="MBW0510135.1"/>
    <property type="molecule type" value="Genomic_DNA"/>
</dbReference>
<proteinExistence type="predicted"/>
<dbReference type="Proteomes" id="UP000765509">
    <property type="component" value="Unassembled WGS sequence"/>
</dbReference>
<feature type="compositionally biased region" description="Basic and acidic residues" evidence="1">
    <location>
        <begin position="60"/>
        <end position="74"/>
    </location>
</feature>
<accession>A0A9Q3DUB5</accession>
<sequence length="137" mass="15681">MSQQSPYRLIKLPKCMESLYDEEKHCMVRTILPVVSDLSSLISDPMHPKTLQNSSLQNTNRKDESAFNSEDHSMGRTISPAENDYPLSKNYASSNKKSNHLHRRYQIAEKLLAQILSHCQEAEVNSVQFQLSPSQME</sequence>
<comment type="caution">
    <text evidence="2">The sequence shown here is derived from an EMBL/GenBank/DDBJ whole genome shotgun (WGS) entry which is preliminary data.</text>
</comment>
<protein>
    <submittedName>
        <fullName evidence="2">Uncharacterized protein</fullName>
    </submittedName>
</protein>
<keyword evidence="3" id="KW-1185">Reference proteome</keyword>
<feature type="compositionally biased region" description="Polar residues" evidence="1">
    <location>
        <begin position="50"/>
        <end position="59"/>
    </location>
</feature>
<evidence type="ECO:0000313" key="2">
    <source>
        <dbReference type="EMBL" id="MBW0510135.1"/>
    </source>
</evidence>
<evidence type="ECO:0000313" key="3">
    <source>
        <dbReference type="Proteomes" id="UP000765509"/>
    </source>
</evidence>
<evidence type="ECO:0000256" key="1">
    <source>
        <dbReference type="SAM" id="MobiDB-lite"/>
    </source>
</evidence>
<name>A0A9Q3DUB5_9BASI</name>
<gene>
    <name evidence="2" type="ORF">O181_049850</name>
</gene>
<organism evidence="2 3">
    <name type="scientific">Austropuccinia psidii MF-1</name>
    <dbReference type="NCBI Taxonomy" id="1389203"/>
    <lineage>
        <taxon>Eukaryota</taxon>
        <taxon>Fungi</taxon>
        <taxon>Dikarya</taxon>
        <taxon>Basidiomycota</taxon>
        <taxon>Pucciniomycotina</taxon>
        <taxon>Pucciniomycetes</taxon>
        <taxon>Pucciniales</taxon>
        <taxon>Sphaerophragmiaceae</taxon>
        <taxon>Austropuccinia</taxon>
    </lineage>
</organism>